<feature type="region of interest" description="Disordered" evidence="1">
    <location>
        <begin position="32"/>
        <end position="104"/>
    </location>
</feature>
<keyword evidence="3" id="KW-1185">Reference proteome</keyword>
<feature type="compositionally biased region" description="Low complexity" evidence="1">
    <location>
        <begin position="38"/>
        <end position="54"/>
    </location>
</feature>
<gene>
    <name evidence="2" type="ORF">GCM10010185_63360</name>
</gene>
<dbReference type="EMBL" id="BMRG01000020">
    <property type="protein sequence ID" value="GGP80785.1"/>
    <property type="molecule type" value="Genomic_DNA"/>
</dbReference>
<sequence length="119" mass="12440">MSTRRHECPKCVIRMVGVLRPCGRAATRAQPIAAWPRGSHSGSHSGSDYGPDHGLTPWRASTSTATALPRKTVPPSTGVRMTPPCGPSRGPATTSADGEHRPIVGIKFGGNGVVPIDHV</sequence>
<evidence type="ECO:0000313" key="2">
    <source>
        <dbReference type="EMBL" id="GGP80785.1"/>
    </source>
</evidence>
<comment type="caution">
    <text evidence="2">The sequence shown here is derived from an EMBL/GenBank/DDBJ whole genome shotgun (WGS) entry which is preliminary data.</text>
</comment>
<reference evidence="2" key="2">
    <citation type="submission" date="2020-09" db="EMBL/GenBank/DDBJ databases">
        <authorList>
            <person name="Sun Q."/>
            <person name="Ohkuma M."/>
        </authorList>
    </citation>
    <scope>NUCLEOTIDE SEQUENCE</scope>
    <source>
        <strain evidence="2">JCM 3313</strain>
    </source>
</reference>
<accession>A0A918EGC0</accession>
<dbReference type="AlphaFoldDB" id="A0A918EGC0"/>
<protein>
    <submittedName>
        <fullName evidence="2">Uncharacterized protein</fullName>
    </submittedName>
</protein>
<dbReference type="Proteomes" id="UP000639606">
    <property type="component" value="Unassembled WGS sequence"/>
</dbReference>
<evidence type="ECO:0000256" key="1">
    <source>
        <dbReference type="SAM" id="MobiDB-lite"/>
    </source>
</evidence>
<reference evidence="2" key="1">
    <citation type="journal article" date="2014" name="Int. J. Syst. Evol. Microbiol.">
        <title>Complete genome sequence of Corynebacterium casei LMG S-19264T (=DSM 44701T), isolated from a smear-ripened cheese.</title>
        <authorList>
            <consortium name="US DOE Joint Genome Institute (JGI-PGF)"/>
            <person name="Walter F."/>
            <person name="Albersmeier A."/>
            <person name="Kalinowski J."/>
            <person name="Ruckert C."/>
        </authorList>
    </citation>
    <scope>NUCLEOTIDE SEQUENCE</scope>
    <source>
        <strain evidence="2">JCM 3313</strain>
    </source>
</reference>
<proteinExistence type="predicted"/>
<name>A0A918EGC0_9PSEU</name>
<organism evidence="2 3">
    <name type="scientific">Saccharothrix coeruleofusca</name>
    <dbReference type="NCBI Taxonomy" id="33919"/>
    <lineage>
        <taxon>Bacteria</taxon>
        <taxon>Bacillati</taxon>
        <taxon>Actinomycetota</taxon>
        <taxon>Actinomycetes</taxon>
        <taxon>Pseudonocardiales</taxon>
        <taxon>Pseudonocardiaceae</taxon>
        <taxon>Saccharothrix</taxon>
    </lineage>
</organism>
<evidence type="ECO:0000313" key="3">
    <source>
        <dbReference type="Proteomes" id="UP000639606"/>
    </source>
</evidence>